<dbReference type="InterPro" id="IPR003314">
    <property type="entry name" value="Mu-type_HTH"/>
</dbReference>
<dbReference type="InterPro" id="IPR036388">
    <property type="entry name" value="WH-like_DNA-bd_sf"/>
</dbReference>
<gene>
    <name evidence="2" type="ORF">PNO31109_01263</name>
</gene>
<dbReference type="Proteomes" id="UP000367825">
    <property type="component" value="Unassembled WGS sequence"/>
</dbReference>
<reference evidence="2 3" key="1">
    <citation type="submission" date="2019-08" db="EMBL/GenBank/DDBJ databases">
        <authorList>
            <person name="Peeters C."/>
        </authorList>
    </citation>
    <scope>NUCLEOTIDE SEQUENCE [LARGE SCALE GENOMIC DNA]</scope>
    <source>
        <strain evidence="2 3">LMG 31109</strain>
    </source>
</reference>
<sequence>MALPDLPTTKANVIARAEKERWYFEERKGLGGTRRVYEIPARYLGQADASAPAPDKPVVPKARGEVVGTITPGGPKVDLEKLQFVDRVLEEWLQERGLRLKPERRAAVLSVLYDYMTNKGATSEEVQRLLKITAS</sequence>
<dbReference type="AlphaFoldDB" id="A0A5E4T9Q4"/>
<dbReference type="Gene3D" id="1.10.10.10">
    <property type="entry name" value="Winged helix-like DNA-binding domain superfamily/Winged helix DNA-binding domain"/>
    <property type="match status" value="1"/>
</dbReference>
<proteinExistence type="predicted"/>
<dbReference type="InterPro" id="IPR009061">
    <property type="entry name" value="DNA-bd_dom_put_sf"/>
</dbReference>
<evidence type="ECO:0000313" key="2">
    <source>
        <dbReference type="EMBL" id="VVD84211.1"/>
    </source>
</evidence>
<organism evidence="2 3">
    <name type="scientific">Pandoraea nosoerga</name>
    <dbReference type="NCBI Taxonomy" id="2508296"/>
    <lineage>
        <taxon>Bacteria</taxon>
        <taxon>Pseudomonadati</taxon>
        <taxon>Pseudomonadota</taxon>
        <taxon>Betaproteobacteria</taxon>
        <taxon>Burkholderiales</taxon>
        <taxon>Burkholderiaceae</taxon>
        <taxon>Pandoraea</taxon>
    </lineage>
</organism>
<dbReference type="SUPFAM" id="SSF46955">
    <property type="entry name" value="Putative DNA-binding domain"/>
    <property type="match status" value="1"/>
</dbReference>
<protein>
    <recommendedName>
        <fullName evidence="1">HTH Mu-type domain-containing protein</fullName>
    </recommendedName>
</protein>
<dbReference type="PROSITE" id="PS51702">
    <property type="entry name" value="HTH_MU"/>
    <property type="match status" value="1"/>
</dbReference>
<accession>A0A5E4T9Q4</accession>
<evidence type="ECO:0000259" key="1">
    <source>
        <dbReference type="PROSITE" id="PS51702"/>
    </source>
</evidence>
<feature type="domain" description="HTH Mu-type" evidence="1">
    <location>
        <begin position="1"/>
        <end position="60"/>
    </location>
</feature>
<dbReference type="EMBL" id="CABPSC010000003">
    <property type="protein sequence ID" value="VVD84211.1"/>
    <property type="molecule type" value="Genomic_DNA"/>
</dbReference>
<dbReference type="GO" id="GO:0003677">
    <property type="term" value="F:DNA binding"/>
    <property type="evidence" value="ECO:0007669"/>
    <property type="project" value="InterPro"/>
</dbReference>
<name>A0A5E4T9Q4_9BURK</name>
<keyword evidence="3" id="KW-1185">Reference proteome</keyword>
<evidence type="ECO:0000313" key="3">
    <source>
        <dbReference type="Proteomes" id="UP000367825"/>
    </source>
</evidence>